<dbReference type="GO" id="GO:0009626">
    <property type="term" value="P:plant-type hypersensitive response"/>
    <property type="evidence" value="ECO:0007669"/>
    <property type="project" value="TreeGrafter"/>
</dbReference>
<dbReference type="GO" id="GO:2000031">
    <property type="term" value="P:regulation of salicylic acid mediated signaling pathway"/>
    <property type="evidence" value="ECO:0007669"/>
    <property type="project" value="InterPro"/>
</dbReference>
<keyword evidence="3" id="KW-1185">Reference proteome</keyword>
<dbReference type="GO" id="GO:0005886">
    <property type="term" value="C:plasma membrane"/>
    <property type="evidence" value="ECO:0007669"/>
    <property type="project" value="TreeGrafter"/>
</dbReference>
<dbReference type="AlphaFoldDB" id="A0AAP0IMZ3"/>
<gene>
    <name evidence="2" type="ORF">Scep_016173</name>
</gene>
<dbReference type="PANTHER" id="PTHR33199">
    <property type="entry name" value="MACPF DOMAIN-CONTAINING PROTEIN CAD1"/>
    <property type="match status" value="1"/>
</dbReference>
<name>A0AAP0IMZ3_9MAGN</name>
<evidence type="ECO:0000313" key="2">
    <source>
        <dbReference type="EMBL" id="KAK9118080.1"/>
    </source>
</evidence>
<evidence type="ECO:0000259" key="1">
    <source>
        <dbReference type="PROSITE" id="PS51412"/>
    </source>
</evidence>
<dbReference type="Pfam" id="PF01823">
    <property type="entry name" value="MACPF"/>
    <property type="match status" value="1"/>
</dbReference>
<evidence type="ECO:0000313" key="3">
    <source>
        <dbReference type="Proteomes" id="UP001419268"/>
    </source>
</evidence>
<reference evidence="2 3" key="1">
    <citation type="submission" date="2024-01" db="EMBL/GenBank/DDBJ databases">
        <title>Genome assemblies of Stephania.</title>
        <authorList>
            <person name="Yang L."/>
        </authorList>
    </citation>
    <scope>NUCLEOTIDE SEQUENCE [LARGE SCALE GENOMIC DNA]</scope>
    <source>
        <strain evidence="2">JXDWG</strain>
        <tissue evidence="2">Leaf</tissue>
    </source>
</reference>
<accession>A0AAP0IMZ3</accession>
<feature type="domain" description="MACPF" evidence="1">
    <location>
        <begin position="1"/>
        <end position="349"/>
    </location>
</feature>
<dbReference type="PANTHER" id="PTHR33199:SF4">
    <property type="entry name" value="OS02G0736300 PROTEIN"/>
    <property type="match status" value="1"/>
</dbReference>
<dbReference type="PROSITE" id="PS51412">
    <property type="entry name" value="MACPF_2"/>
    <property type="match status" value="1"/>
</dbReference>
<dbReference type="EMBL" id="JBBNAG010000007">
    <property type="protein sequence ID" value="KAK9118080.1"/>
    <property type="molecule type" value="Genomic_DNA"/>
</dbReference>
<dbReference type="InterPro" id="IPR020864">
    <property type="entry name" value="MACPF"/>
</dbReference>
<organism evidence="2 3">
    <name type="scientific">Stephania cephalantha</name>
    <dbReference type="NCBI Taxonomy" id="152367"/>
    <lineage>
        <taxon>Eukaryota</taxon>
        <taxon>Viridiplantae</taxon>
        <taxon>Streptophyta</taxon>
        <taxon>Embryophyta</taxon>
        <taxon>Tracheophyta</taxon>
        <taxon>Spermatophyta</taxon>
        <taxon>Magnoliopsida</taxon>
        <taxon>Ranunculales</taxon>
        <taxon>Menispermaceae</taxon>
        <taxon>Menispermoideae</taxon>
        <taxon>Cissampelideae</taxon>
        <taxon>Stephania</taxon>
    </lineage>
</organism>
<sequence length="616" mass="68599">MSCRVVEEAVRCLGRGYDVTSDFRLKYCKGDRRLVALDESETRDLVIPGFGVVPNVSVDVKCDKGDRIRYRSDVLEFNQMSELFNRKHSLLGKIPSGMFNAMFGFNSSSWARDAADTKGLALHGYFILLFSLHIDRYHLLLIDEVQKSVPTTWNPKALASHVQFLDVGDHLNVNDHPSAIMDKFIEKYGTHIIVGLGIGGRDVILVRQDHTSKLEPSELKKHLDDVGDQVFNGTCSLPPHRCKNNKNNKAPQAFNVFSPDALLLNSFSSVTAKDGITVKCWKQGGDASAVSHCEWLLTVPSMPDAIHFTFMPITALLKGLPGTGYLSHAINIYLRSDLENFLDFQSHRMWAPVHNDLPLGPTTNRALHSSPALHFTPLGPKLYVNTSQVIVDKRAVTGLRLHLEGMKYNRLAIHLEHLSSTPVVLQDKLEGGSMWKGSSDVDNNERYLEAVQWKKFSHVCTAPVEYEPDWAASNSLAFIVTGAQLLVKKHASKSVLHLQLLYSKVKNCTISKTIREQGLSDSIQKSTFFSAVSTSIKGNTEKEKQPNQIVVDSAVYPNGPPMPVQTQKLMKFVETTQVCKGPQDSPGFWIVTGAQLDLEKGKIRLEVKFSLLSFTS</sequence>
<protein>
    <recommendedName>
        <fullName evidence="1">MACPF domain-containing protein</fullName>
    </recommendedName>
</protein>
<dbReference type="Proteomes" id="UP001419268">
    <property type="component" value="Unassembled WGS sequence"/>
</dbReference>
<dbReference type="InterPro" id="IPR044663">
    <property type="entry name" value="CAD1/NSL1-like"/>
</dbReference>
<proteinExistence type="predicted"/>
<comment type="caution">
    <text evidence="2">The sequence shown here is derived from an EMBL/GenBank/DDBJ whole genome shotgun (WGS) entry which is preliminary data.</text>
</comment>